<dbReference type="CDD" id="cd00397">
    <property type="entry name" value="DNA_BRE_C"/>
    <property type="match status" value="1"/>
</dbReference>
<dbReference type="InterPro" id="IPR050090">
    <property type="entry name" value="Tyrosine_recombinase_XerCD"/>
</dbReference>
<evidence type="ECO:0000259" key="4">
    <source>
        <dbReference type="PROSITE" id="PS51898"/>
    </source>
</evidence>
<comment type="similarity">
    <text evidence="1">Belongs to the 'phage' integrase family.</text>
</comment>
<dbReference type="SUPFAM" id="SSF56349">
    <property type="entry name" value="DNA breaking-rejoining enzymes"/>
    <property type="match status" value="1"/>
</dbReference>
<organism evidence="5 6">
    <name type="scientific">Hymenobacter saemangeumensis</name>
    <dbReference type="NCBI Taxonomy" id="1084522"/>
    <lineage>
        <taxon>Bacteria</taxon>
        <taxon>Pseudomonadati</taxon>
        <taxon>Bacteroidota</taxon>
        <taxon>Cytophagia</taxon>
        <taxon>Cytophagales</taxon>
        <taxon>Hymenobacteraceae</taxon>
        <taxon>Hymenobacter</taxon>
    </lineage>
</organism>
<dbReference type="InterPro" id="IPR011010">
    <property type="entry name" value="DNA_brk_join_enz"/>
</dbReference>
<gene>
    <name evidence="5" type="ORF">GCM10023185_38360</name>
</gene>
<dbReference type="Gene3D" id="1.10.150.130">
    <property type="match status" value="1"/>
</dbReference>
<sequence length="386" mass="44554">MFDSDYIPRLFDADGDVSKRWYIDFRIWDTDKGEFVRKQYTGMNKHKTLSARRQAAKKKLAEIKQLLKDGYTAGKSHLDHVSGLDWQKVTVSEAIAYIRDQKRLRRGIEEYNRLLRRLGKGEYTTLGTMPVRLVRPLHVAGFMAYLNQRTKRNGELIGPKSYNHYRNTLSTVFNRLVVLEAVPKNPCLGIERLQVAPSPMHLPYSNEQRAAVRAELERRGDYQMLLYISFIYYCFIRSGGELRLLRVRDLHAKTVLVPAARAKNDQAEHIAIPSKLEEMIQQYRLREYPPDYYVFTHDGHPGPKPVGPNYFPLRHRRILRLAGIVDEAHTIYGYKHTGAVNLYLATNDIELVRRHCRHAHAGITATYLRGLGALHDGEAVDAIPDF</sequence>
<keyword evidence="6" id="KW-1185">Reference proteome</keyword>
<evidence type="ECO:0000256" key="2">
    <source>
        <dbReference type="ARBA" id="ARBA00023125"/>
    </source>
</evidence>
<evidence type="ECO:0000256" key="1">
    <source>
        <dbReference type="ARBA" id="ARBA00008857"/>
    </source>
</evidence>
<accession>A0ABP8IQM5</accession>
<feature type="domain" description="Tyr recombinase" evidence="4">
    <location>
        <begin position="201"/>
        <end position="381"/>
    </location>
</feature>
<dbReference type="RefSeq" id="WP_345237745.1">
    <property type="nucleotide sequence ID" value="NZ_BAABGZ010000076.1"/>
</dbReference>
<evidence type="ECO:0000313" key="5">
    <source>
        <dbReference type="EMBL" id="GAA4366903.1"/>
    </source>
</evidence>
<dbReference type="InterPro" id="IPR013762">
    <property type="entry name" value="Integrase-like_cat_sf"/>
</dbReference>
<protein>
    <recommendedName>
        <fullName evidence="4">Tyr recombinase domain-containing protein</fullName>
    </recommendedName>
</protein>
<name>A0ABP8IQM5_9BACT</name>
<keyword evidence="2" id="KW-0238">DNA-binding</keyword>
<proteinExistence type="inferred from homology"/>
<dbReference type="EMBL" id="BAABGZ010000076">
    <property type="protein sequence ID" value="GAA4366903.1"/>
    <property type="molecule type" value="Genomic_DNA"/>
</dbReference>
<evidence type="ECO:0000313" key="6">
    <source>
        <dbReference type="Proteomes" id="UP001501153"/>
    </source>
</evidence>
<comment type="caution">
    <text evidence="5">The sequence shown here is derived from an EMBL/GenBank/DDBJ whole genome shotgun (WGS) entry which is preliminary data.</text>
</comment>
<dbReference type="PANTHER" id="PTHR30349:SF41">
    <property type="entry name" value="INTEGRASE_RECOMBINASE PROTEIN MJ0367-RELATED"/>
    <property type="match status" value="1"/>
</dbReference>
<dbReference type="Proteomes" id="UP001501153">
    <property type="component" value="Unassembled WGS sequence"/>
</dbReference>
<dbReference type="InterPro" id="IPR002104">
    <property type="entry name" value="Integrase_catalytic"/>
</dbReference>
<dbReference type="InterPro" id="IPR010998">
    <property type="entry name" value="Integrase_recombinase_N"/>
</dbReference>
<dbReference type="PANTHER" id="PTHR30349">
    <property type="entry name" value="PHAGE INTEGRASE-RELATED"/>
    <property type="match status" value="1"/>
</dbReference>
<keyword evidence="3" id="KW-0233">DNA recombination</keyword>
<dbReference type="PROSITE" id="PS51898">
    <property type="entry name" value="TYR_RECOMBINASE"/>
    <property type="match status" value="1"/>
</dbReference>
<evidence type="ECO:0000256" key="3">
    <source>
        <dbReference type="ARBA" id="ARBA00023172"/>
    </source>
</evidence>
<dbReference type="Gene3D" id="1.10.443.10">
    <property type="entry name" value="Intergrase catalytic core"/>
    <property type="match status" value="1"/>
</dbReference>
<reference evidence="6" key="1">
    <citation type="journal article" date="2019" name="Int. J. Syst. Evol. Microbiol.">
        <title>The Global Catalogue of Microorganisms (GCM) 10K type strain sequencing project: providing services to taxonomists for standard genome sequencing and annotation.</title>
        <authorList>
            <consortium name="The Broad Institute Genomics Platform"/>
            <consortium name="The Broad Institute Genome Sequencing Center for Infectious Disease"/>
            <person name="Wu L."/>
            <person name="Ma J."/>
        </authorList>
    </citation>
    <scope>NUCLEOTIDE SEQUENCE [LARGE SCALE GENOMIC DNA]</scope>
    <source>
        <strain evidence="6">JCM 17923</strain>
    </source>
</reference>